<evidence type="ECO:0000256" key="1">
    <source>
        <dbReference type="ARBA" id="ARBA00004685"/>
    </source>
</evidence>
<feature type="transmembrane region" description="Helical" evidence="4">
    <location>
        <begin position="54"/>
        <end position="72"/>
    </location>
</feature>
<proteinExistence type="inferred from homology"/>
<dbReference type="AlphaFoldDB" id="A0AAW0BYT5"/>
<gene>
    <name evidence="5" type="ORF">R3P38DRAFT_3187572</name>
</gene>
<sequence>MPLPVFSSSKIGTTVETKYMPLAEEAPLMEGSDTDLPLANKKKSSLAAKLRAQAPWIVSGILFILLIASLTFRRNDYYVHSTSTSSPSFETGFDLELIPAKAHIRMHNVKYRGTPQFGADGEEYVDYLPGEVRYVGPPSDEIDEAWNQLTTRRFFLLSAEEAEAQWGAAYKKYWNANWGGYVASLDLFHSLHCLDHIRKSLYPDHYHQGKLHGDIHNGHCIDHIRQQIMCQADLTPLPSQRFENVNKNYLDSDRTHTCRDFSQIRQFVHMRYNQSLTGNEVPTGHYAPGHEGTSSWGPV</sequence>
<keyword evidence="4" id="KW-1133">Transmembrane helix</keyword>
<keyword evidence="4" id="KW-0812">Transmembrane</keyword>
<protein>
    <recommendedName>
        <fullName evidence="7">DUF3328 domain containing protein</fullName>
    </recommendedName>
</protein>
<organism evidence="5 6">
    <name type="scientific">Favolaschia claudopus</name>
    <dbReference type="NCBI Taxonomy" id="2862362"/>
    <lineage>
        <taxon>Eukaryota</taxon>
        <taxon>Fungi</taxon>
        <taxon>Dikarya</taxon>
        <taxon>Basidiomycota</taxon>
        <taxon>Agaricomycotina</taxon>
        <taxon>Agaricomycetes</taxon>
        <taxon>Agaricomycetidae</taxon>
        <taxon>Agaricales</taxon>
        <taxon>Marasmiineae</taxon>
        <taxon>Mycenaceae</taxon>
        <taxon>Favolaschia</taxon>
    </lineage>
</organism>
<dbReference type="Proteomes" id="UP001362999">
    <property type="component" value="Unassembled WGS sequence"/>
</dbReference>
<evidence type="ECO:0000256" key="4">
    <source>
        <dbReference type="SAM" id="Phobius"/>
    </source>
</evidence>
<comment type="pathway">
    <text evidence="1">Mycotoxin biosynthesis.</text>
</comment>
<dbReference type="InterPro" id="IPR021765">
    <property type="entry name" value="UstYa-like"/>
</dbReference>
<evidence type="ECO:0008006" key="7">
    <source>
        <dbReference type="Google" id="ProtNLM"/>
    </source>
</evidence>
<keyword evidence="6" id="KW-1185">Reference proteome</keyword>
<comment type="caution">
    <text evidence="5">The sequence shown here is derived from an EMBL/GenBank/DDBJ whole genome shotgun (WGS) entry which is preliminary data.</text>
</comment>
<dbReference type="EMBL" id="JAWWNJ010000024">
    <property type="protein sequence ID" value="KAK7031850.1"/>
    <property type="molecule type" value="Genomic_DNA"/>
</dbReference>
<evidence type="ECO:0000313" key="5">
    <source>
        <dbReference type="EMBL" id="KAK7031850.1"/>
    </source>
</evidence>
<keyword evidence="4" id="KW-0472">Membrane</keyword>
<evidence type="ECO:0000256" key="2">
    <source>
        <dbReference type="ARBA" id="ARBA00035112"/>
    </source>
</evidence>
<feature type="region of interest" description="Disordered" evidence="3">
    <location>
        <begin position="279"/>
        <end position="299"/>
    </location>
</feature>
<evidence type="ECO:0000313" key="6">
    <source>
        <dbReference type="Proteomes" id="UP001362999"/>
    </source>
</evidence>
<reference evidence="5 6" key="1">
    <citation type="journal article" date="2024" name="J Genomics">
        <title>Draft genome sequencing and assembly of Favolaschia claudopus CIRM-BRFM 2984 isolated from oak limbs.</title>
        <authorList>
            <person name="Navarro D."/>
            <person name="Drula E."/>
            <person name="Chaduli D."/>
            <person name="Cazenave R."/>
            <person name="Ahrendt S."/>
            <person name="Wang J."/>
            <person name="Lipzen A."/>
            <person name="Daum C."/>
            <person name="Barry K."/>
            <person name="Grigoriev I.V."/>
            <person name="Favel A."/>
            <person name="Rosso M.N."/>
            <person name="Martin F."/>
        </authorList>
    </citation>
    <scope>NUCLEOTIDE SEQUENCE [LARGE SCALE GENOMIC DNA]</scope>
    <source>
        <strain evidence="5 6">CIRM-BRFM 2984</strain>
    </source>
</reference>
<dbReference type="PANTHER" id="PTHR33365">
    <property type="entry name" value="YALI0B05434P"/>
    <property type="match status" value="1"/>
</dbReference>
<dbReference type="GO" id="GO:0043386">
    <property type="term" value="P:mycotoxin biosynthetic process"/>
    <property type="evidence" value="ECO:0007669"/>
    <property type="project" value="InterPro"/>
</dbReference>
<name>A0AAW0BYT5_9AGAR</name>
<dbReference type="PANTHER" id="PTHR33365:SF4">
    <property type="entry name" value="CYCLOCHLOROTINE BIOSYNTHESIS PROTEIN O"/>
    <property type="match status" value="1"/>
</dbReference>
<dbReference type="Pfam" id="PF11807">
    <property type="entry name" value="UstYa"/>
    <property type="match status" value="1"/>
</dbReference>
<evidence type="ECO:0000256" key="3">
    <source>
        <dbReference type="SAM" id="MobiDB-lite"/>
    </source>
</evidence>
<comment type="similarity">
    <text evidence="2">Belongs to the ustYa family.</text>
</comment>
<accession>A0AAW0BYT5</accession>